<dbReference type="GO" id="GO:0006950">
    <property type="term" value="P:response to stress"/>
    <property type="evidence" value="ECO:0007669"/>
    <property type="project" value="UniProtKB-ARBA"/>
</dbReference>
<organism evidence="13 14">
    <name type="scientific">Panagrellus redivivus</name>
    <name type="common">Microworm</name>
    <dbReference type="NCBI Taxonomy" id="6233"/>
    <lineage>
        <taxon>Eukaryota</taxon>
        <taxon>Metazoa</taxon>
        <taxon>Ecdysozoa</taxon>
        <taxon>Nematoda</taxon>
        <taxon>Chromadorea</taxon>
        <taxon>Rhabditida</taxon>
        <taxon>Tylenchina</taxon>
        <taxon>Panagrolaimomorpha</taxon>
        <taxon>Panagrolaimoidea</taxon>
        <taxon>Panagrolaimidae</taxon>
        <taxon>Panagrellus</taxon>
    </lineage>
</organism>
<dbReference type="GO" id="GO:0043025">
    <property type="term" value="C:neuronal cell body"/>
    <property type="evidence" value="ECO:0007669"/>
    <property type="project" value="UniProtKB-ARBA"/>
</dbReference>
<comment type="subunit">
    <text evidence="1">G proteins are composed of 3 units; alpha, beta and gamma. The alpha chain contains the guanine nucleotide binding site.</text>
</comment>
<evidence type="ECO:0000256" key="2">
    <source>
        <dbReference type="ARBA" id="ARBA00022707"/>
    </source>
</evidence>
<feature type="binding site" evidence="11">
    <location>
        <begin position="266"/>
        <end position="272"/>
    </location>
    <ligand>
        <name>GTP</name>
        <dbReference type="ChEBI" id="CHEBI:37565"/>
    </ligand>
</feature>
<dbReference type="PANTHER" id="PTHR10218:SF245">
    <property type="entry name" value="GUANINE NUCLEOTIDE-BINDING PROTEIN ALPHA-2 SUBUNIT-RELATED"/>
    <property type="match status" value="1"/>
</dbReference>
<evidence type="ECO:0000256" key="11">
    <source>
        <dbReference type="PIRSR" id="PIRSR601019-1"/>
    </source>
</evidence>
<evidence type="ECO:0000256" key="9">
    <source>
        <dbReference type="ARBA" id="ARBA00023288"/>
    </source>
</evidence>
<feature type="binding site" evidence="11">
    <location>
        <begin position="133"/>
        <end position="138"/>
    </location>
    <ligand>
        <name>GTP</name>
        <dbReference type="ChEBI" id="CHEBI:37565"/>
    </ligand>
</feature>
<dbReference type="Proteomes" id="UP000492821">
    <property type="component" value="Unassembled WGS sequence"/>
</dbReference>
<dbReference type="InterPro" id="IPR027417">
    <property type="entry name" value="P-loop_NTPase"/>
</dbReference>
<dbReference type="Gene3D" id="3.40.50.300">
    <property type="entry name" value="P-loop containing nucleotide triphosphate hydrolases"/>
    <property type="match status" value="1"/>
</dbReference>
<feature type="binding site" evidence="12">
    <location>
        <position position="137"/>
    </location>
    <ligand>
        <name>Mg(2+)</name>
        <dbReference type="ChEBI" id="CHEBI:18420"/>
    </ligand>
</feature>
<dbReference type="GO" id="GO:0005834">
    <property type="term" value="C:heterotrimeric G-protein complex"/>
    <property type="evidence" value="ECO:0007669"/>
    <property type="project" value="TreeGrafter"/>
</dbReference>
<feature type="binding site" evidence="12">
    <location>
        <position position="272"/>
    </location>
    <ligand>
        <name>Mg(2+)</name>
        <dbReference type="ChEBI" id="CHEBI:18420"/>
    </ligand>
</feature>
<accession>A0A7E4UL69</accession>
<dbReference type="FunFam" id="3.40.50.300:FF:000041">
    <property type="entry name" value="Guanine nucleotide-binding protein G(I) subunit alpha"/>
    <property type="match status" value="1"/>
</dbReference>
<keyword evidence="9" id="KW-0449">Lipoprotein</keyword>
<feature type="binding site" evidence="11">
    <location>
        <position position="416"/>
    </location>
    <ligand>
        <name>GTP</name>
        <dbReference type="ChEBI" id="CHEBI:37565"/>
    </ligand>
</feature>
<keyword evidence="6 11" id="KW-0342">GTP-binding</keyword>
<dbReference type="InterPro" id="IPR001019">
    <property type="entry name" value="Gprotein_alpha_su"/>
</dbReference>
<dbReference type="GO" id="GO:0005737">
    <property type="term" value="C:cytoplasm"/>
    <property type="evidence" value="ECO:0007669"/>
    <property type="project" value="TreeGrafter"/>
</dbReference>
<evidence type="ECO:0000256" key="12">
    <source>
        <dbReference type="PIRSR" id="PIRSR601019-2"/>
    </source>
</evidence>
<keyword evidence="3 12" id="KW-0479">Metal-binding</keyword>
<dbReference type="SMART" id="SM00275">
    <property type="entry name" value="G_alpha"/>
    <property type="match status" value="1"/>
</dbReference>
<keyword evidence="8" id="KW-0807">Transducer</keyword>
<evidence type="ECO:0000256" key="5">
    <source>
        <dbReference type="ARBA" id="ARBA00022842"/>
    </source>
</evidence>
<dbReference type="GO" id="GO:0003924">
    <property type="term" value="F:GTPase activity"/>
    <property type="evidence" value="ECO:0007669"/>
    <property type="project" value="InterPro"/>
</dbReference>
<dbReference type="CDD" id="cd00066">
    <property type="entry name" value="G-alpha"/>
    <property type="match status" value="1"/>
</dbReference>
<name>A0A7E4UL69_PANRE</name>
<protein>
    <recommendedName>
        <fullName evidence="10">Guanine nucleotide-binding protein alpha-3 subunit</fullName>
    </recommendedName>
</protein>
<evidence type="ECO:0000256" key="4">
    <source>
        <dbReference type="ARBA" id="ARBA00022741"/>
    </source>
</evidence>
<evidence type="ECO:0000256" key="3">
    <source>
        <dbReference type="ARBA" id="ARBA00022723"/>
    </source>
</evidence>
<dbReference type="WBParaSite" id="Pan_g1002.t1">
    <property type="protein sequence ID" value="Pan_g1002.t1"/>
    <property type="gene ID" value="Pan_g1002"/>
</dbReference>
<dbReference type="SUPFAM" id="SSF47895">
    <property type="entry name" value="Transducin (alpha subunit), insertion domain"/>
    <property type="match status" value="1"/>
</dbReference>
<dbReference type="SUPFAM" id="SSF52540">
    <property type="entry name" value="P-loop containing nucleoside triphosphate hydrolases"/>
    <property type="match status" value="1"/>
</dbReference>
<dbReference type="FunFam" id="1.10.400.10:FF:000011">
    <property type="entry name" value="Guanine nucleotide-binding protein alpha-1 subunit"/>
    <property type="match status" value="1"/>
</dbReference>
<proteinExistence type="predicted"/>
<dbReference type="GO" id="GO:0046872">
    <property type="term" value="F:metal ion binding"/>
    <property type="evidence" value="ECO:0007669"/>
    <property type="project" value="UniProtKB-KW"/>
</dbReference>
<dbReference type="FunFam" id="3.40.50.300:FF:000692">
    <property type="entry name" value="Guanine nucleotide-binding protein subunit alpha"/>
    <property type="match status" value="1"/>
</dbReference>
<dbReference type="Gene3D" id="1.10.400.10">
    <property type="entry name" value="GI Alpha 1, domain 2-like"/>
    <property type="match status" value="1"/>
</dbReference>
<dbReference type="Pfam" id="PF00503">
    <property type="entry name" value="G-alpha"/>
    <property type="match status" value="1"/>
</dbReference>
<dbReference type="PANTHER" id="PTHR10218">
    <property type="entry name" value="GTP-BINDING PROTEIN ALPHA SUBUNIT"/>
    <property type="match status" value="1"/>
</dbReference>
<dbReference type="GO" id="GO:0001664">
    <property type="term" value="F:G protein-coupled receptor binding"/>
    <property type="evidence" value="ECO:0007669"/>
    <property type="project" value="TreeGrafter"/>
</dbReference>
<evidence type="ECO:0000256" key="8">
    <source>
        <dbReference type="ARBA" id="ARBA00023224"/>
    </source>
</evidence>
<evidence type="ECO:0000313" key="14">
    <source>
        <dbReference type="WBParaSite" id="Pan_g1002.t1"/>
    </source>
</evidence>
<reference evidence="13" key="1">
    <citation type="journal article" date="2013" name="Genetics">
        <title>The draft genome and transcriptome of Panagrellus redivivus are shaped by the harsh demands of a free-living lifestyle.</title>
        <authorList>
            <person name="Srinivasan J."/>
            <person name="Dillman A.R."/>
            <person name="Macchietto M.G."/>
            <person name="Heikkinen L."/>
            <person name="Lakso M."/>
            <person name="Fracchia K.M."/>
            <person name="Antoshechkin I."/>
            <person name="Mortazavi A."/>
            <person name="Wong G."/>
            <person name="Sternberg P.W."/>
        </authorList>
    </citation>
    <scope>NUCLEOTIDE SEQUENCE [LARGE SCALE GENOMIC DNA]</scope>
    <source>
        <strain evidence="13">MT8872</strain>
    </source>
</reference>
<keyword evidence="4 11" id="KW-0547">Nucleotide-binding</keyword>
<dbReference type="GO" id="GO:0031683">
    <property type="term" value="F:G-protein beta/gamma-subunit complex binding"/>
    <property type="evidence" value="ECO:0007669"/>
    <property type="project" value="InterPro"/>
</dbReference>
<dbReference type="GO" id="GO:0007188">
    <property type="term" value="P:adenylate cyclase-modulating G protein-coupled receptor signaling pathway"/>
    <property type="evidence" value="ECO:0007669"/>
    <property type="project" value="InterPro"/>
</dbReference>
<dbReference type="InterPro" id="IPR001408">
    <property type="entry name" value="Gprotein_alpha_I"/>
</dbReference>
<dbReference type="GO" id="GO:0097730">
    <property type="term" value="C:non-motile cilium"/>
    <property type="evidence" value="ECO:0007669"/>
    <property type="project" value="UniProtKB-ARBA"/>
</dbReference>
<keyword evidence="7" id="KW-0564">Palmitate</keyword>
<feature type="binding site" evidence="11">
    <location>
        <begin position="360"/>
        <end position="363"/>
    </location>
    <ligand>
        <name>GTP</name>
        <dbReference type="ChEBI" id="CHEBI:37565"/>
    </ligand>
</feature>
<evidence type="ECO:0000256" key="10">
    <source>
        <dbReference type="ARBA" id="ARBA00074365"/>
    </source>
</evidence>
<evidence type="ECO:0000313" key="13">
    <source>
        <dbReference type="Proteomes" id="UP000492821"/>
    </source>
</evidence>
<sequence>MEHGTAFRRPQAAAPATIPSRRLFGLQVKPAGSRKTDGESKDFGWLLFIRFVLRVEIVAHGNATPTRIVSLQKSVLSPDIVTSRLFTIFGMGVCQSQEEKDLQAKTKQIDKELIQGHAASSKVVKLLLLGAGESGKSTLLKQMRILHDHGFSDEEMQKQKSVVYNNTVQGMAAILRGMNVLTIPFGNPAVEADSRIVLDVIKRNEESEPIPQDVAGALERLWNDKGVQDAVHRGNEYQLPESAPHFLANVARIAEKDYKPTEQDILLSRIKTTGIVEVKFKMKNVDFRVFDVGGQRSERKKWIHCFEDVNAIIFIAALSEYDQVLFEDESTNRMVESMRLFESICNSRWFINTSMILFLNKKDLFMEKIKKTSIKIAFSEYKGSNSYDEQVKYVEEKFESLNANPDKTIYMHQTCATDTNQVQMILDSVIDMIIQANLQGCGLY</sequence>
<keyword evidence="2" id="KW-0519">Myristate</keyword>
<reference evidence="14" key="2">
    <citation type="submission" date="2020-10" db="UniProtKB">
        <authorList>
            <consortium name="WormBaseParasite"/>
        </authorList>
    </citation>
    <scope>IDENTIFICATION</scope>
</reference>
<dbReference type="PROSITE" id="PS51882">
    <property type="entry name" value="G_ALPHA"/>
    <property type="match status" value="1"/>
</dbReference>
<evidence type="ECO:0000256" key="6">
    <source>
        <dbReference type="ARBA" id="ARBA00023134"/>
    </source>
</evidence>
<dbReference type="PRINTS" id="PR00441">
    <property type="entry name" value="GPROTEINAI"/>
</dbReference>
<dbReference type="GO" id="GO:0005525">
    <property type="term" value="F:GTP binding"/>
    <property type="evidence" value="ECO:0007669"/>
    <property type="project" value="UniProtKB-KW"/>
</dbReference>
<dbReference type="AlphaFoldDB" id="A0A7E4UL69"/>
<evidence type="ECO:0000256" key="1">
    <source>
        <dbReference type="ARBA" id="ARBA00011356"/>
    </source>
</evidence>
<keyword evidence="5 12" id="KW-0460">Magnesium</keyword>
<keyword evidence="13" id="KW-1185">Reference proteome</keyword>
<feature type="binding site" evidence="11">
    <location>
        <begin position="291"/>
        <end position="295"/>
    </location>
    <ligand>
        <name>GTP</name>
        <dbReference type="ChEBI" id="CHEBI:37565"/>
    </ligand>
</feature>
<evidence type="ECO:0000256" key="7">
    <source>
        <dbReference type="ARBA" id="ARBA00023139"/>
    </source>
</evidence>
<dbReference type="InterPro" id="IPR011025">
    <property type="entry name" value="GproteinA_insert"/>
</dbReference>
<dbReference type="PRINTS" id="PR00318">
    <property type="entry name" value="GPROTEINA"/>
</dbReference>